<evidence type="ECO:0000313" key="1">
    <source>
        <dbReference type="EMBL" id="VUZ51577.1"/>
    </source>
</evidence>
<dbReference type="AlphaFoldDB" id="A0A564YWC6"/>
<keyword evidence="2" id="KW-1185">Reference proteome</keyword>
<dbReference type="Proteomes" id="UP000321570">
    <property type="component" value="Unassembled WGS sequence"/>
</dbReference>
<reference evidence="1 2" key="1">
    <citation type="submission" date="2019-07" db="EMBL/GenBank/DDBJ databases">
        <authorList>
            <person name="Jastrzebski P J."/>
            <person name="Paukszto L."/>
            <person name="Jastrzebski P J."/>
        </authorList>
    </citation>
    <scope>NUCLEOTIDE SEQUENCE [LARGE SCALE GENOMIC DNA]</scope>
    <source>
        <strain evidence="1 2">WMS-il1</strain>
    </source>
</reference>
<sequence>MLWRGLTEVIHIKLSTHTKQRTLDSYMSCSSPLFLSMLPSLPPSYSFQTHCGFLEYVFGLLNSWRSASQFLLALTQTATN</sequence>
<protein>
    <submittedName>
        <fullName evidence="1">Uncharacterized protein</fullName>
    </submittedName>
</protein>
<evidence type="ECO:0000313" key="2">
    <source>
        <dbReference type="Proteomes" id="UP000321570"/>
    </source>
</evidence>
<gene>
    <name evidence="1" type="ORF">WMSIL1_LOCUS10488</name>
</gene>
<dbReference type="EMBL" id="CABIJS010000444">
    <property type="protein sequence ID" value="VUZ51577.1"/>
    <property type="molecule type" value="Genomic_DNA"/>
</dbReference>
<organism evidence="1 2">
    <name type="scientific">Hymenolepis diminuta</name>
    <name type="common">Rat tapeworm</name>
    <dbReference type="NCBI Taxonomy" id="6216"/>
    <lineage>
        <taxon>Eukaryota</taxon>
        <taxon>Metazoa</taxon>
        <taxon>Spiralia</taxon>
        <taxon>Lophotrochozoa</taxon>
        <taxon>Platyhelminthes</taxon>
        <taxon>Cestoda</taxon>
        <taxon>Eucestoda</taxon>
        <taxon>Cyclophyllidea</taxon>
        <taxon>Hymenolepididae</taxon>
        <taxon>Hymenolepis</taxon>
    </lineage>
</organism>
<accession>A0A564YWC6</accession>
<proteinExistence type="predicted"/>
<name>A0A564YWC6_HYMDI</name>